<organism evidence="3 4">
    <name type="scientific">Herbiconiux daphne</name>
    <dbReference type="NCBI Taxonomy" id="2970914"/>
    <lineage>
        <taxon>Bacteria</taxon>
        <taxon>Bacillati</taxon>
        <taxon>Actinomycetota</taxon>
        <taxon>Actinomycetes</taxon>
        <taxon>Micrococcales</taxon>
        <taxon>Microbacteriaceae</taxon>
        <taxon>Herbiconiux</taxon>
    </lineage>
</organism>
<dbReference type="InterPro" id="IPR002347">
    <property type="entry name" value="SDR_fam"/>
</dbReference>
<dbReference type="Gene3D" id="3.40.50.720">
    <property type="entry name" value="NAD(P)-binding Rossmann-like Domain"/>
    <property type="match status" value="1"/>
</dbReference>
<dbReference type="SUPFAM" id="SSF51735">
    <property type="entry name" value="NAD(P)-binding Rossmann-fold domains"/>
    <property type="match status" value="1"/>
</dbReference>
<evidence type="ECO:0000313" key="4">
    <source>
        <dbReference type="Proteomes" id="UP001165586"/>
    </source>
</evidence>
<evidence type="ECO:0000256" key="1">
    <source>
        <dbReference type="ARBA" id="ARBA00006484"/>
    </source>
</evidence>
<reference evidence="3" key="1">
    <citation type="submission" date="2022-08" db="EMBL/GenBank/DDBJ databases">
        <authorList>
            <person name="Deng Y."/>
            <person name="Han X.-F."/>
            <person name="Zhang Y.-Q."/>
        </authorList>
    </citation>
    <scope>NUCLEOTIDE SEQUENCE</scope>
    <source>
        <strain evidence="3">CPCC 203386</strain>
    </source>
</reference>
<keyword evidence="4" id="KW-1185">Reference proteome</keyword>
<dbReference type="InterPro" id="IPR020904">
    <property type="entry name" value="Sc_DH/Rdtase_CS"/>
</dbReference>
<dbReference type="PRINTS" id="PR00081">
    <property type="entry name" value="GDHRDH"/>
</dbReference>
<name>A0ABT2H454_9MICO</name>
<dbReference type="Pfam" id="PF13561">
    <property type="entry name" value="adh_short_C2"/>
    <property type="match status" value="1"/>
</dbReference>
<sequence>MTDPSGTDTGSDIRTAATSTAAISTTDAGTTAPGELAGLTAIVTGGASGIGLATSRLLAARGARVAVLDLNADGLPEGLTGFTTDVTSRESVDAAVAAVAEWAGGIDIVINNAGVSAIGTVEANGDDDWRRVLDINVIGVARVSAAALPWLRRSAHAAIVNTCSVAASNGIPDRALYSASKGAVLALTYGMAVDHVRDGVRVNCVRPGTVDTPFVSNYLKRYDDPAAERAALDARQPTGRMVTPEEVAHAIAYLASPFASSTTGTALDVDGGLTTLRIRPLAT</sequence>
<dbReference type="PROSITE" id="PS00061">
    <property type="entry name" value="ADH_SHORT"/>
    <property type="match status" value="1"/>
</dbReference>
<keyword evidence="2" id="KW-0560">Oxidoreductase</keyword>
<dbReference type="PRINTS" id="PR00080">
    <property type="entry name" value="SDRFAMILY"/>
</dbReference>
<comment type="caution">
    <text evidence="3">The sequence shown here is derived from an EMBL/GenBank/DDBJ whole genome shotgun (WGS) entry which is preliminary data.</text>
</comment>
<dbReference type="RefSeq" id="WP_259539571.1">
    <property type="nucleotide sequence ID" value="NZ_JANLCJ010000004.1"/>
</dbReference>
<dbReference type="Proteomes" id="UP001165586">
    <property type="component" value="Unassembled WGS sequence"/>
</dbReference>
<dbReference type="InterPro" id="IPR036291">
    <property type="entry name" value="NAD(P)-bd_dom_sf"/>
</dbReference>
<evidence type="ECO:0000313" key="3">
    <source>
        <dbReference type="EMBL" id="MCS5734705.1"/>
    </source>
</evidence>
<dbReference type="CDD" id="cd05233">
    <property type="entry name" value="SDR_c"/>
    <property type="match status" value="1"/>
</dbReference>
<gene>
    <name evidence="3" type="ORF">N1032_13255</name>
</gene>
<dbReference type="InterPro" id="IPR051122">
    <property type="entry name" value="SDR_DHRS6-like"/>
</dbReference>
<protein>
    <submittedName>
        <fullName evidence="3">SDR family oxidoreductase</fullName>
    </submittedName>
</protein>
<comment type="similarity">
    <text evidence="1">Belongs to the short-chain dehydrogenases/reductases (SDR) family.</text>
</comment>
<dbReference type="PANTHER" id="PTHR43477">
    <property type="entry name" value="DIHYDROANTICAPSIN 7-DEHYDROGENASE"/>
    <property type="match status" value="1"/>
</dbReference>
<proteinExistence type="inferred from homology"/>
<dbReference type="PANTHER" id="PTHR43477:SF1">
    <property type="entry name" value="DIHYDROANTICAPSIN 7-DEHYDROGENASE"/>
    <property type="match status" value="1"/>
</dbReference>
<accession>A0ABT2H454</accession>
<evidence type="ECO:0000256" key="2">
    <source>
        <dbReference type="ARBA" id="ARBA00023002"/>
    </source>
</evidence>
<dbReference type="EMBL" id="JANLCJ010000004">
    <property type="protein sequence ID" value="MCS5734705.1"/>
    <property type="molecule type" value="Genomic_DNA"/>
</dbReference>